<reference evidence="10" key="2">
    <citation type="submission" date="2020-04" db="EMBL/GenBank/DDBJ databases">
        <authorList>
            <consortium name="NCBI Genome Project"/>
        </authorList>
    </citation>
    <scope>NUCLEOTIDE SEQUENCE</scope>
    <source>
        <strain evidence="10">CBS 342.82</strain>
    </source>
</reference>
<dbReference type="GO" id="GO:0016787">
    <property type="term" value="F:hydrolase activity"/>
    <property type="evidence" value="ECO:0007669"/>
    <property type="project" value="UniProtKB-KW"/>
</dbReference>
<dbReference type="PANTHER" id="PTHR43788:SF8">
    <property type="entry name" value="DNA-BINDING PROTEIN SMUBP-2"/>
    <property type="match status" value="1"/>
</dbReference>
<keyword evidence="9" id="KW-1185">Reference proteome</keyword>
<evidence type="ECO:0000256" key="2">
    <source>
        <dbReference type="ARBA" id="ARBA00022741"/>
    </source>
</evidence>
<dbReference type="OrthoDB" id="3944522at2759"/>
<dbReference type="PANTHER" id="PTHR43788">
    <property type="entry name" value="DNA2/NAM7 HELICASE FAMILY MEMBER"/>
    <property type="match status" value="1"/>
</dbReference>
<dbReference type="InterPro" id="IPR027417">
    <property type="entry name" value="P-loop_NTPase"/>
</dbReference>
<evidence type="ECO:0000313" key="10">
    <source>
        <dbReference type="RefSeq" id="XP_033455629.1"/>
    </source>
</evidence>
<dbReference type="SUPFAM" id="SSF52540">
    <property type="entry name" value="P-loop containing nucleoside triphosphate hydrolases"/>
    <property type="match status" value="1"/>
</dbReference>
<feature type="region of interest" description="Disordered" evidence="6">
    <location>
        <begin position="1146"/>
        <end position="1184"/>
    </location>
</feature>
<dbReference type="GO" id="GO:0005524">
    <property type="term" value="F:ATP binding"/>
    <property type="evidence" value="ECO:0007669"/>
    <property type="project" value="UniProtKB-KW"/>
</dbReference>
<organism evidence="10">
    <name type="scientific">Dissoconium aciculare CBS 342.82</name>
    <dbReference type="NCBI Taxonomy" id="1314786"/>
    <lineage>
        <taxon>Eukaryota</taxon>
        <taxon>Fungi</taxon>
        <taxon>Dikarya</taxon>
        <taxon>Ascomycota</taxon>
        <taxon>Pezizomycotina</taxon>
        <taxon>Dothideomycetes</taxon>
        <taxon>Dothideomycetidae</taxon>
        <taxon>Mycosphaerellales</taxon>
        <taxon>Dissoconiaceae</taxon>
        <taxon>Dissoconium</taxon>
    </lineage>
</organism>
<dbReference type="Gene3D" id="3.40.50.300">
    <property type="entry name" value="P-loop containing nucleotide triphosphate hydrolases"/>
    <property type="match status" value="2"/>
</dbReference>
<evidence type="ECO:0000256" key="6">
    <source>
        <dbReference type="SAM" id="MobiDB-lite"/>
    </source>
</evidence>
<evidence type="ECO:0000256" key="4">
    <source>
        <dbReference type="ARBA" id="ARBA00022806"/>
    </source>
</evidence>
<proteinExistence type="inferred from homology"/>
<accession>A0A6J3LSI3</accession>
<dbReference type="GO" id="GO:0043139">
    <property type="term" value="F:5'-3' DNA helicase activity"/>
    <property type="evidence" value="ECO:0007669"/>
    <property type="project" value="TreeGrafter"/>
</dbReference>
<evidence type="ECO:0008006" key="11">
    <source>
        <dbReference type="Google" id="ProtNLM"/>
    </source>
</evidence>
<name>A0A6J3LSI3_9PEZI</name>
<keyword evidence="2" id="KW-0547">Nucleotide-binding</keyword>
<keyword evidence="3" id="KW-0378">Hydrolase</keyword>
<dbReference type="CDD" id="cd18808">
    <property type="entry name" value="SF1_C_Upf1"/>
    <property type="match status" value="1"/>
</dbReference>
<dbReference type="Proteomes" id="UP000504637">
    <property type="component" value="Unplaced"/>
</dbReference>
<keyword evidence="5" id="KW-0067">ATP-binding</keyword>
<evidence type="ECO:0000259" key="7">
    <source>
        <dbReference type="Pfam" id="PF13086"/>
    </source>
</evidence>
<dbReference type="InterPro" id="IPR041677">
    <property type="entry name" value="DNA2/NAM7_AAA_11"/>
</dbReference>
<evidence type="ECO:0000256" key="1">
    <source>
        <dbReference type="ARBA" id="ARBA00007913"/>
    </source>
</evidence>
<evidence type="ECO:0000256" key="5">
    <source>
        <dbReference type="ARBA" id="ARBA00022840"/>
    </source>
</evidence>
<reference evidence="10" key="3">
    <citation type="submission" date="2025-08" db="UniProtKB">
        <authorList>
            <consortium name="RefSeq"/>
        </authorList>
    </citation>
    <scope>IDENTIFICATION</scope>
    <source>
        <strain evidence="10">CBS 342.82</strain>
    </source>
</reference>
<evidence type="ECO:0000256" key="3">
    <source>
        <dbReference type="ARBA" id="ARBA00022801"/>
    </source>
</evidence>
<dbReference type="InterPro" id="IPR050534">
    <property type="entry name" value="Coronavir_polyprotein_1ab"/>
</dbReference>
<feature type="domain" description="DNA2/NAM7 helicase-like C-terminal" evidence="8">
    <location>
        <begin position="804"/>
        <end position="1018"/>
    </location>
</feature>
<comment type="similarity">
    <text evidence="1">Belongs to the DNA2/NAM7 helicase family.</text>
</comment>
<dbReference type="Pfam" id="PF13086">
    <property type="entry name" value="AAA_11"/>
    <property type="match status" value="1"/>
</dbReference>
<dbReference type="Pfam" id="PF13087">
    <property type="entry name" value="AAA_12"/>
    <property type="match status" value="1"/>
</dbReference>
<dbReference type="InterPro" id="IPR047187">
    <property type="entry name" value="SF1_C_Upf1"/>
</dbReference>
<protein>
    <recommendedName>
        <fullName evidence="11">P-loop containing nucleoside triphosphate hydrolase protein</fullName>
    </recommendedName>
</protein>
<evidence type="ECO:0000313" key="9">
    <source>
        <dbReference type="Proteomes" id="UP000504637"/>
    </source>
</evidence>
<gene>
    <name evidence="10" type="ORF">K489DRAFT_404952</name>
</gene>
<sequence>MATQMKSDEMLSDTLRIPRDYALQSRFKNPNRSSPRSVYSLQSYNLPLSPQLACNGHTLKTHPDFTMEFWANTEVQCPRFEIRLFLEPKPLQGQLKKTKGVFVSFLAYDEVESSENLPERTPYKWRGGLDQEPPRGPMSFSRQLKNVRFRTIEDAQGEAGFELPRVNETKYTDEQHRVFSWQSEHFIKLRHTVDTSNMSPACIYALETLKSIEASIEAGSTIYVTFALRHSTASDRFLDQFWPRFAAMPSPPPPDYWAFLRSSAEVKKDDSSLLVSHFEVDRNYIDCALSDRVDPASGGEAKFWTPEKNFDAAKIPSPISFCPLPRCDAFLTERQYLFYVLGNFEYERYHSDAQSETAFNGSYSCRFEPAGDDFATYTIIRPDKEQAAIESELPPVGTPVTVSCQLDPGRPHEFWNGSVIAMPQKGYTGFNVLLQATRPPHSGGTVQSLKEDVTADLTFGYVKPVSIWTSGAITDLIEGNVKVPKSSSPCKFTPSFFKELVLAQDPRALDNESEEGLPLDWRRTVEHLCDERNANQWQREAIFHFFTRKFTLVAGPPGTGKSTLVDMIMILLEKFDNKFWCCTDSNAAVDVLAEKLVKRKGRQAEGFFRLRPTFRETFTPPLMLAQNPGMSQETADKMLNVELDLPLSLEVKIRRRWDAYEDKKLGKPEFKAERELLEQLVDAAGRLTNPPTEEGDDEAIEEAHRKAEEDFGGTLQKLQKGYIKKAKGIFSTTGGASGPLLRNSFRPDAIIMDENSQAMEAGCVLPIVKGMAAGRLKRVLIIGDPQQLPPTRLSRRNHAASNGEVSMMERLEAAGFPVVRLRVQYRMHPDISSCIIKEMYNTMIDGENTVAGRPADEQFRNFLTMLWTRTVAKKRNANKFNPHQNAIIISPSTIKGAKFGSEILPGSTSRHNVQTAMMVFQLCSWLIKHGKFKPNEIMVTSFYKDQVQLLIGLLADLGGIGCFTVDGSQGKEAPIHIIDCVILGQAAAESMGFLSSDNRRWNVGVSRAQSGRILICSEDFVVGNRKTGVWASTIMEAKAKAAILDDAMFHTSMDTVDKTHFWDVVNKFKASAGKGKKTGAPRPKLPEAQVNKIRISHAHTMINTLPGCSQDEAARYLAACDDNLSVAINTWCGDNPLAFEDDDVEEIERESGNDKPPPQQPSATSRSALAPSPTSHAPAAASPITSSSSLVASVPKSAPSVSVSVMPLPPHLRQVATGPAPITKPVPVPISPPGAVAAPPLPPHLRKRSLALLPPSVPTVAASAPPFPARASAMPPPVSIGDPMAVSRQRLRRLLEEIEEEHGFVATRKMVNEECQKRYP</sequence>
<keyword evidence="4" id="KW-0347">Helicase</keyword>
<feature type="compositionally biased region" description="Low complexity" evidence="6">
    <location>
        <begin position="1167"/>
        <end position="1184"/>
    </location>
</feature>
<reference evidence="10" key="1">
    <citation type="submission" date="2020-01" db="EMBL/GenBank/DDBJ databases">
        <authorList>
            <consortium name="DOE Joint Genome Institute"/>
            <person name="Haridas S."/>
            <person name="Albert R."/>
            <person name="Binder M."/>
            <person name="Bloem J."/>
            <person name="Labutti K."/>
            <person name="Salamov A."/>
            <person name="Andreopoulos B."/>
            <person name="Baker S.E."/>
            <person name="Barry K."/>
            <person name="Bills G."/>
            <person name="Bluhm B.H."/>
            <person name="Cannon C."/>
            <person name="Castanera R."/>
            <person name="Culley D.E."/>
            <person name="Daum C."/>
            <person name="Ezra D."/>
            <person name="Gonzalez J.B."/>
            <person name="Henrissat B."/>
            <person name="Kuo A."/>
            <person name="Liang C."/>
            <person name="Lipzen A."/>
            <person name="Lutzoni F."/>
            <person name="Magnuson J."/>
            <person name="Mondo S."/>
            <person name="Nolan M."/>
            <person name="Ohm R."/>
            <person name="Pangilinan J."/>
            <person name="Park H.-J."/>
            <person name="Ramirez L."/>
            <person name="Alfaro M."/>
            <person name="Sun H."/>
            <person name="Tritt A."/>
            <person name="Yoshinaga Y."/>
            <person name="Zwiers L.-H."/>
            <person name="Turgeon B.G."/>
            <person name="Goodwin S.B."/>
            <person name="Spatafora J.W."/>
            <person name="Crous P.W."/>
            <person name="Grigoriev I.V."/>
        </authorList>
    </citation>
    <scope>NUCLEOTIDE SEQUENCE</scope>
    <source>
        <strain evidence="10">CBS 342.82</strain>
    </source>
</reference>
<dbReference type="GeneID" id="54364937"/>
<dbReference type="InterPro" id="IPR041679">
    <property type="entry name" value="DNA2/NAM7-like_C"/>
</dbReference>
<feature type="domain" description="DNA2/NAM7 helicase helicase" evidence="7">
    <location>
        <begin position="534"/>
        <end position="794"/>
    </location>
</feature>
<evidence type="ECO:0000259" key="8">
    <source>
        <dbReference type="Pfam" id="PF13087"/>
    </source>
</evidence>
<dbReference type="RefSeq" id="XP_033455629.1">
    <property type="nucleotide sequence ID" value="XM_033607137.1"/>
</dbReference>